<name>A0A7D9HKB0_PARCT</name>
<dbReference type="GO" id="GO:0003677">
    <property type="term" value="F:DNA binding"/>
    <property type="evidence" value="ECO:0007669"/>
    <property type="project" value="InterPro"/>
</dbReference>
<gene>
    <name evidence="2" type="ORF">PACLA_8A035362</name>
</gene>
<comment type="caution">
    <text evidence="2">The sequence shown here is derived from an EMBL/GenBank/DDBJ whole genome shotgun (WGS) entry which is preliminary data.</text>
</comment>
<dbReference type="SUPFAM" id="SSF56349">
    <property type="entry name" value="DNA breaking-rejoining enzymes"/>
    <property type="match status" value="1"/>
</dbReference>
<feature type="compositionally biased region" description="Acidic residues" evidence="1">
    <location>
        <begin position="187"/>
        <end position="223"/>
    </location>
</feature>
<evidence type="ECO:0000256" key="1">
    <source>
        <dbReference type="SAM" id="MobiDB-lite"/>
    </source>
</evidence>
<keyword evidence="3" id="KW-1185">Reference proteome</keyword>
<dbReference type="InterPro" id="IPR013762">
    <property type="entry name" value="Integrase-like_cat_sf"/>
</dbReference>
<evidence type="ECO:0000313" key="3">
    <source>
        <dbReference type="Proteomes" id="UP001152795"/>
    </source>
</evidence>
<feature type="compositionally biased region" description="Acidic residues" evidence="1">
    <location>
        <begin position="368"/>
        <end position="382"/>
    </location>
</feature>
<dbReference type="OrthoDB" id="5973784at2759"/>
<dbReference type="Proteomes" id="UP001152795">
    <property type="component" value="Unassembled WGS sequence"/>
</dbReference>
<dbReference type="InterPro" id="IPR011010">
    <property type="entry name" value="DNA_brk_join_enz"/>
</dbReference>
<accession>A0A7D9HKB0</accession>
<reference evidence="2" key="1">
    <citation type="submission" date="2020-04" db="EMBL/GenBank/DDBJ databases">
        <authorList>
            <person name="Alioto T."/>
            <person name="Alioto T."/>
            <person name="Gomez Garrido J."/>
        </authorList>
    </citation>
    <scope>NUCLEOTIDE SEQUENCE</scope>
    <source>
        <strain evidence="2">A484AB</strain>
    </source>
</reference>
<feature type="region of interest" description="Disordered" evidence="1">
    <location>
        <begin position="324"/>
        <end position="388"/>
    </location>
</feature>
<feature type="compositionally biased region" description="Basic residues" evidence="1">
    <location>
        <begin position="810"/>
        <end position="822"/>
    </location>
</feature>
<dbReference type="GO" id="GO:0015074">
    <property type="term" value="P:DNA integration"/>
    <property type="evidence" value="ECO:0007669"/>
    <property type="project" value="InterPro"/>
</dbReference>
<dbReference type="Gene3D" id="1.10.443.10">
    <property type="entry name" value="Intergrase catalytic core"/>
    <property type="match status" value="1"/>
</dbReference>
<feature type="compositionally biased region" description="Basic and acidic residues" evidence="1">
    <location>
        <begin position="347"/>
        <end position="358"/>
    </location>
</feature>
<proteinExistence type="predicted"/>
<feature type="region of interest" description="Disordered" evidence="1">
    <location>
        <begin position="159"/>
        <end position="236"/>
    </location>
</feature>
<feature type="compositionally biased region" description="Basic residues" evidence="1">
    <location>
        <begin position="327"/>
        <end position="346"/>
    </location>
</feature>
<dbReference type="GO" id="GO:0006310">
    <property type="term" value="P:DNA recombination"/>
    <property type="evidence" value="ECO:0007669"/>
    <property type="project" value="InterPro"/>
</dbReference>
<feature type="region of interest" description="Disordered" evidence="1">
    <location>
        <begin position="793"/>
        <end position="822"/>
    </location>
</feature>
<sequence length="885" mass="100967">MWSSDSSDGDSVNQVSALTNGQLRQMLDDIKPTLIGIMEGTVKSAKHDWFLSRRNRKDMTFNCGMGRFVTWQHEFISSYLMKRLVKKQISSAVDYIILVMFPEALARIYMAVNDVSFDKASKALFKKNVKEDLEEEPKVIHFSPRKAILVKGSGRGTKPTVEVIEVEDDEVPQDEEVPGEKPVNTSEDADEEDEDFELPPEEEEEEQEGEADIQDEEGNDDDHSETMFPKPLKNKRRLKPCPICGRSFKVLLSHLKVKHKLGAQEAKRLSGQKRLVQLGTTQKTPPVPCPQPGCRNVVVRVDRHLVRVHGMEKTDTEYIRMNNEAKAKRHSAASKKAAKLLKRKSPMKMDDLPLKGEAEDTEVSLSSSEEEDEEEEEQEMDEISAPKIIQRNSINGKVDNIPALSQFYKYLYSMDGGARPVKASKENKRRVGRLLFEITSRMEDVRLLWDDCSLRKLRSTFFEGNHLLPEKQRRQPHTLRAYITALRLFYDFVVAMRVRLGKTCNVIISQDDLENIQSARQLTAGWLKSLASSVSIRKQELHKQDLDQHISSEDFARIANQPTNKKLESDMLALSKRQLTFISRDRFAEFRDNLMLKLLCRSAQRPGALANLTVEEFKNGIWDREQEPPLFITETQIHKTSSTEGSAAIFWNGTNYELGQVYLKKLMPLIQNPVLSVLPHITGVAKERHAFFVNYSGKFMTGRQITRRIRDVTKKTCPDLAVKFHGSRIRKHIVTEHRESMTPDVSAADLASQMSHNVKTASAYYHVDEIVKKKARVGRYLEQKLKLFGDQPSASTAWEKDEDSTTTHSQTKKHKPNPKGRKVFNSIQSKVVEEATLQLKDNASKGEILQVLGKDKSAKEHGLISGGHFSDQQLRDKFRSLRRNK</sequence>
<dbReference type="AlphaFoldDB" id="A0A7D9HKB0"/>
<protein>
    <submittedName>
        <fullName evidence="2">Neurofilament medium polypeptide</fullName>
    </submittedName>
</protein>
<organism evidence="2 3">
    <name type="scientific">Paramuricea clavata</name>
    <name type="common">Red gorgonian</name>
    <name type="synonym">Violescent sea-whip</name>
    <dbReference type="NCBI Taxonomy" id="317549"/>
    <lineage>
        <taxon>Eukaryota</taxon>
        <taxon>Metazoa</taxon>
        <taxon>Cnidaria</taxon>
        <taxon>Anthozoa</taxon>
        <taxon>Octocorallia</taxon>
        <taxon>Malacalcyonacea</taxon>
        <taxon>Plexauridae</taxon>
        <taxon>Paramuricea</taxon>
    </lineage>
</organism>
<feature type="compositionally biased region" description="Acidic residues" evidence="1">
    <location>
        <begin position="164"/>
        <end position="177"/>
    </location>
</feature>
<evidence type="ECO:0000313" key="2">
    <source>
        <dbReference type="EMBL" id="CAB3986999.1"/>
    </source>
</evidence>
<dbReference type="EMBL" id="CACRXK020001103">
    <property type="protein sequence ID" value="CAB3986999.1"/>
    <property type="molecule type" value="Genomic_DNA"/>
</dbReference>